<evidence type="ECO:0000313" key="4">
    <source>
        <dbReference type="Proteomes" id="UP000258309"/>
    </source>
</evidence>
<dbReference type="OMA" id="KMMQLGK"/>
<organism evidence="3 4">
    <name type="scientific">Scytalidium lignicola</name>
    <name type="common">Hyphomycete</name>
    <dbReference type="NCBI Taxonomy" id="5539"/>
    <lineage>
        <taxon>Eukaryota</taxon>
        <taxon>Fungi</taxon>
        <taxon>Dikarya</taxon>
        <taxon>Ascomycota</taxon>
        <taxon>Pezizomycotina</taxon>
        <taxon>Leotiomycetes</taxon>
        <taxon>Leotiomycetes incertae sedis</taxon>
        <taxon>Scytalidium</taxon>
    </lineage>
</organism>
<feature type="region of interest" description="Disordered" evidence="1">
    <location>
        <begin position="768"/>
        <end position="965"/>
    </location>
</feature>
<feature type="compositionally biased region" description="Polar residues" evidence="1">
    <location>
        <begin position="154"/>
        <end position="165"/>
    </location>
</feature>
<feature type="compositionally biased region" description="Pro residues" evidence="1">
    <location>
        <begin position="930"/>
        <end position="946"/>
    </location>
</feature>
<name>A0A3E2HS69_SCYLI</name>
<feature type="compositionally biased region" description="Basic and acidic residues" evidence="1">
    <location>
        <begin position="124"/>
        <end position="133"/>
    </location>
</feature>
<comment type="caution">
    <text evidence="3">The sequence shown here is derived from an EMBL/GenBank/DDBJ whole genome shotgun (WGS) entry which is preliminary data.</text>
</comment>
<feature type="non-terminal residue" evidence="3">
    <location>
        <position position="965"/>
    </location>
</feature>
<sequence length="965" mass="104629">MSVAPAGKSFQDGRATATEPSTRLHSLLNRHERPRPTQLQGPAAEKDRVPLRPPKIQKHGSTMALRNMFTRNKTEKESRPTTSSAAKPFAPGATSGAGPKSTIKSGKTAPQTGTSPRNKPLKTAKTEPVKTQDKPVVQPTAKPPSRLNLRMKSVKQNTTPTSKPNATPAPKTPQKPHTTRLSAAWDPPPLFQAYPQAIKYAQLTASTLSADSILRISNHKRNNSIREEIAQTPMSLDGKSAVDAKSKTPKVRRHKRRISASLPRAEWTQKIYVLVTSGYLLQYAGEGSFDRLPEKMMQLGKDSVAFASDVIPGKHWVLQISQAIDANGAPAADSRSLLSRLNFRGADYRRTATSFLLILNSAEEMDSWIAAVRKEIEALGGKKHVSETGKPKFDEKPIQLREQPSHRYLVKRDSARISNPASPQRFSFDSVVWKKDITSAERISGILPDTDELIVAPRPLTSYKPIASDPFSRNSDQIERNLHDNPNRFSYMSSGQPTLFNSQSASITSSPTRASFSTLDEFPTKISVDDVLFGPNSVAINARRKSIQAMHEPAPISSPTQRTRPHSTYSAPIKLMRNRSPSTPNFSFPASSNRRYSSATPTTVYIPPFPSVANTASTTEYVAALREEPENLSTTTSALASPVASPKEKNSHWPTPTLESGPTVLIPTESSFKVVPQAKPSVVTIPARSLSLKIGPTASKVAPPPRRSSVFAAISPAVDVAAQLSPQSPLHQLASLQNMQNHERERRVSSVTPLNQAYEVPAAAMTTPLPASPSVITEPASKLPRPSSVAEKEMIPFSDLSAVRTPRAKPSHRISIPNNQFTSSLLPTPTFSKAPSPQAITTTDPSFSNAKTPTRPSGKPSPQSNTLRPRSSASAITPVTAIPRLTPTKTVTRTPPPKRHISPSLQRLRAEASEKAMGNRRRSMSTLVSGPPPAPPPDCALPPLPPASSGLKSPLREGVKRGVKV</sequence>
<evidence type="ECO:0000313" key="3">
    <source>
        <dbReference type="EMBL" id="RFU36186.1"/>
    </source>
</evidence>
<dbReference type="EMBL" id="NCSJ02000001">
    <property type="protein sequence ID" value="RFU36186.1"/>
    <property type="molecule type" value="Genomic_DNA"/>
</dbReference>
<proteinExistence type="predicted"/>
<feature type="domain" description="PH" evidence="2">
    <location>
        <begin position="273"/>
        <end position="377"/>
    </location>
</feature>
<dbReference type="InterPro" id="IPR001849">
    <property type="entry name" value="PH_domain"/>
</dbReference>
<feature type="compositionally biased region" description="Low complexity" evidence="1">
    <location>
        <begin position="883"/>
        <end position="893"/>
    </location>
</feature>
<dbReference type="AlphaFoldDB" id="A0A3E2HS69"/>
<feature type="non-terminal residue" evidence="3">
    <location>
        <position position="1"/>
    </location>
</feature>
<reference evidence="3 4" key="1">
    <citation type="submission" date="2018-05" db="EMBL/GenBank/DDBJ databases">
        <title>Draft genome sequence of Scytalidium lignicola DSM 105466, a ubiquitous saprotrophic fungus.</title>
        <authorList>
            <person name="Buettner E."/>
            <person name="Gebauer A.M."/>
            <person name="Hofrichter M."/>
            <person name="Liers C."/>
            <person name="Kellner H."/>
        </authorList>
    </citation>
    <scope>NUCLEOTIDE SEQUENCE [LARGE SCALE GENOMIC DNA]</scope>
    <source>
        <strain evidence="3 4">DSM 105466</strain>
    </source>
</reference>
<protein>
    <recommendedName>
        <fullName evidence="2">PH domain-containing protein</fullName>
    </recommendedName>
</protein>
<evidence type="ECO:0000256" key="1">
    <source>
        <dbReference type="SAM" id="MobiDB-lite"/>
    </source>
</evidence>
<feature type="compositionally biased region" description="Polar residues" evidence="1">
    <location>
        <begin position="816"/>
        <end position="877"/>
    </location>
</feature>
<feature type="region of interest" description="Disordered" evidence="1">
    <location>
        <begin position="1"/>
        <end position="180"/>
    </location>
</feature>
<keyword evidence="4" id="KW-1185">Reference proteome</keyword>
<dbReference type="OrthoDB" id="1749473at2759"/>
<gene>
    <name evidence="3" type="ORF">B7463_g139</name>
</gene>
<dbReference type="STRING" id="5539.A0A3E2HS69"/>
<feature type="region of interest" description="Disordered" evidence="1">
    <location>
        <begin position="629"/>
        <end position="662"/>
    </location>
</feature>
<evidence type="ECO:0000259" key="2">
    <source>
        <dbReference type="PROSITE" id="PS50003"/>
    </source>
</evidence>
<dbReference type="PROSITE" id="PS50003">
    <property type="entry name" value="PH_DOMAIN"/>
    <property type="match status" value="1"/>
</dbReference>
<accession>A0A3E2HS69</accession>
<feature type="compositionally biased region" description="Polar residues" evidence="1">
    <location>
        <begin position="102"/>
        <end position="117"/>
    </location>
</feature>
<feature type="compositionally biased region" description="Basic and acidic residues" evidence="1">
    <location>
        <begin position="954"/>
        <end position="965"/>
    </location>
</feature>
<dbReference type="Proteomes" id="UP000258309">
    <property type="component" value="Unassembled WGS sequence"/>
</dbReference>